<evidence type="ECO:0000313" key="3">
    <source>
        <dbReference type="Proteomes" id="UP000235145"/>
    </source>
</evidence>
<sequence>MASDGGDGVERVQNNPIRSLTPLDDMASPITTTKEATGEGSFVLTLVPPTSRRLAQPLPAPSEANTETTVPLGAISSPTLLPTSLTFQPMVTQFLVNQTSPFFTPVVQHQLPFFPAAMEINQTPNTQPTFHVQPQSQIPTSTQLTLPPLAQAMTTPPSVSYSTTDPWGEPLLPFQQQPFYGPKTGYQAFYGYLGAPSYSTPHQYDAQGPLAIPNQDCLSWSDISLFSKELLDYKILNTAKLPNLKTYKGTTDPGSHIDTYEWTMTSLKLDQRFWCTYFSTTLDGNVGTWFKTLRPGSIYNFGQLKYLFLTKFMQLCKYKGDSHSIIGCKQKEVETTRAELKERVERYLRQEEGEVVKQVYLCTIAVKRYNPTHTEAPGGSRYSGRGKRPMGRFRPFVRDDRRSRRPEVYAVAYKQQEKASKGWY</sequence>
<evidence type="ECO:0008006" key="4">
    <source>
        <dbReference type="Google" id="ProtNLM"/>
    </source>
</evidence>
<dbReference type="PANTHER" id="PTHR33223">
    <property type="entry name" value="CCHC-TYPE DOMAIN-CONTAINING PROTEIN"/>
    <property type="match status" value="1"/>
</dbReference>
<keyword evidence="3" id="KW-1185">Reference proteome</keyword>
<accession>A0A9R1V6W5</accession>
<dbReference type="EMBL" id="NBSK02000006">
    <property type="protein sequence ID" value="KAJ0199316.1"/>
    <property type="molecule type" value="Genomic_DNA"/>
</dbReference>
<dbReference type="PANTHER" id="PTHR33223:SF10">
    <property type="entry name" value="AMINOTRANSFERASE-LIKE PLANT MOBILE DOMAIN-CONTAINING PROTEIN"/>
    <property type="match status" value="1"/>
</dbReference>
<comment type="caution">
    <text evidence="2">The sequence shown here is derived from an EMBL/GenBank/DDBJ whole genome shotgun (WGS) entry which is preliminary data.</text>
</comment>
<feature type="region of interest" description="Disordered" evidence="1">
    <location>
        <begin position="1"/>
        <end position="25"/>
    </location>
</feature>
<evidence type="ECO:0000256" key="1">
    <source>
        <dbReference type="SAM" id="MobiDB-lite"/>
    </source>
</evidence>
<organism evidence="2 3">
    <name type="scientific">Lactuca sativa</name>
    <name type="common">Garden lettuce</name>
    <dbReference type="NCBI Taxonomy" id="4236"/>
    <lineage>
        <taxon>Eukaryota</taxon>
        <taxon>Viridiplantae</taxon>
        <taxon>Streptophyta</taxon>
        <taxon>Embryophyta</taxon>
        <taxon>Tracheophyta</taxon>
        <taxon>Spermatophyta</taxon>
        <taxon>Magnoliopsida</taxon>
        <taxon>eudicotyledons</taxon>
        <taxon>Gunneridae</taxon>
        <taxon>Pentapetalae</taxon>
        <taxon>asterids</taxon>
        <taxon>campanulids</taxon>
        <taxon>Asterales</taxon>
        <taxon>Asteraceae</taxon>
        <taxon>Cichorioideae</taxon>
        <taxon>Cichorieae</taxon>
        <taxon>Lactucinae</taxon>
        <taxon>Lactuca</taxon>
    </lineage>
</organism>
<reference evidence="2 3" key="1">
    <citation type="journal article" date="2017" name="Nat. Commun.">
        <title>Genome assembly with in vitro proximity ligation data and whole-genome triplication in lettuce.</title>
        <authorList>
            <person name="Reyes-Chin-Wo S."/>
            <person name="Wang Z."/>
            <person name="Yang X."/>
            <person name="Kozik A."/>
            <person name="Arikit S."/>
            <person name="Song C."/>
            <person name="Xia L."/>
            <person name="Froenicke L."/>
            <person name="Lavelle D.O."/>
            <person name="Truco M.J."/>
            <person name="Xia R."/>
            <person name="Zhu S."/>
            <person name="Xu C."/>
            <person name="Xu H."/>
            <person name="Xu X."/>
            <person name="Cox K."/>
            <person name="Korf I."/>
            <person name="Meyers B.C."/>
            <person name="Michelmore R.W."/>
        </authorList>
    </citation>
    <scope>NUCLEOTIDE SEQUENCE [LARGE SCALE GENOMIC DNA]</scope>
    <source>
        <strain evidence="3">cv. Salinas</strain>
        <tissue evidence="2">Seedlings</tissue>
    </source>
</reference>
<proteinExistence type="predicted"/>
<name>A0A9R1V6W5_LACSA</name>
<dbReference type="Proteomes" id="UP000235145">
    <property type="component" value="Unassembled WGS sequence"/>
</dbReference>
<evidence type="ECO:0000313" key="2">
    <source>
        <dbReference type="EMBL" id="KAJ0199316.1"/>
    </source>
</evidence>
<protein>
    <recommendedName>
        <fullName evidence="4">Retrotransposon gag domain-containing protein</fullName>
    </recommendedName>
</protein>
<gene>
    <name evidence="2" type="ORF">LSAT_V11C600301160</name>
</gene>
<dbReference type="AlphaFoldDB" id="A0A9R1V6W5"/>